<evidence type="ECO:0000313" key="1">
    <source>
        <dbReference type="EMBL" id="MCU7380972.1"/>
    </source>
</evidence>
<dbReference type="AlphaFoldDB" id="A0A9J6QZT8"/>
<keyword evidence="2" id="KW-1185">Reference proteome</keyword>
<reference evidence="1" key="1">
    <citation type="submission" date="2022-09" db="EMBL/GenBank/DDBJ databases">
        <title>Culturomic study of gut microbiota in children with autism spectrum disorder.</title>
        <authorList>
            <person name="Efimov B.A."/>
            <person name="Chaplin A.V."/>
            <person name="Sokolova S.R."/>
            <person name="Pikina A.P."/>
            <person name="Korzhanova M."/>
            <person name="Belova V."/>
            <person name="Korostin D."/>
        </authorList>
    </citation>
    <scope>NUCLEOTIDE SEQUENCE</scope>
    <source>
        <strain evidence="1">ASD5510</strain>
    </source>
</reference>
<gene>
    <name evidence="1" type="ORF">OBO34_21905</name>
</gene>
<evidence type="ECO:0000313" key="2">
    <source>
        <dbReference type="Proteomes" id="UP001065549"/>
    </source>
</evidence>
<comment type="caution">
    <text evidence="1">The sequence shown here is derived from an EMBL/GenBank/DDBJ whole genome shotgun (WGS) entry which is preliminary data.</text>
</comment>
<dbReference type="Pfam" id="PF12691">
    <property type="entry name" value="Phage_tail_terminator_6"/>
    <property type="match status" value="1"/>
</dbReference>
<proteinExistence type="predicted"/>
<dbReference type="Proteomes" id="UP001065549">
    <property type="component" value="Unassembled WGS sequence"/>
</dbReference>
<dbReference type="EMBL" id="JAOSHN010000018">
    <property type="protein sequence ID" value="MCU7380972.1"/>
    <property type="molecule type" value="Genomic_DNA"/>
</dbReference>
<name>A0A9J6QZT8_9FIRM</name>
<protein>
    <submittedName>
        <fullName evidence="1">Minor capsid protein</fullName>
    </submittedName>
</protein>
<dbReference type="InterPro" id="IPR024411">
    <property type="entry name" value="Tail_terminator_phage"/>
</dbReference>
<sequence>MMLGLADVRDWIKSLGVGEHFYIGKLDNKQERSVGIYQRKTTGPPITAIGGQQNKKYDVKPVSVLIHWTKNARETEEASFSLFEKLLNISNLKIGQTHINYVRLMVPEPQDVGTDDAGVYERVIWFDLYYER</sequence>
<accession>A0A9J6QZT8</accession>
<organism evidence="1 2">
    <name type="scientific">Hominibacterium faecale</name>
    <dbReference type="NCBI Taxonomy" id="2839743"/>
    <lineage>
        <taxon>Bacteria</taxon>
        <taxon>Bacillati</taxon>
        <taxon>Bacillota</taxon>
        <taxon>Clostridia</taxon>
        <taxon>Peptostreptococcales</taxon>
        <taxon>Anaerovoracaceae</taxon>
        <taxon>Hominibacterium</taxon>
    </lineage>
</organism>
<dbReference type="RefSeq" id="WP_269478877.1">
    <property type="nucleotide sequence ID" value="NZ_JAOSHN010000018.1"/>
</dbReference>